<dbReference type="AlphaFoldDB" id="A0A542DVH9"/>
<evidence type="ECO:0000313" key="1">
    <source>
        <dbReference type="EMBL" id="TQJ07111.1"/>
    </source>
</evidence>
<name>A0A542DVH9_9MICO</name>
<dbReference type="EMBL" id="VFMN01000001">
    <property type="protein sequence ID" value="TQJ07111.1"/>
    <property type="molecule type" value="Genomic_DNA"/>
</dbReference>
<comment type="caution">
    <text evidence="1">The sequence shown here is derived from an EMBL/GenBank/DDBJ whole genome shotgun (WGS) entry which is preliminary data.</text>
</comment>
<organism evidence="1 2">
    <name type="scientific">Lapillicoccus jejuensis</name>
    <dbReference type="NCBI Taxonomy" id="402171"/>
    <lineage>
        <taxon>Bacteria</taxon>
        <taxon>Bacillati</taxon>
        <taxon>Actinomycetota</taxon>
        <taxon>Actinomycetes</taxon>
        <taxon>Micrococcales</taxon>
        <taxon>Intrasporangiaceae</taxon>
        <taxon>Lapillicoccus</taxon>
    </lineage>
</organism>
<reference evidence="1 2" key="1">
    <citation type="submission" date="2019-06" db="EMBL/GenBank/DDBJ databases">
        <title>Sequencing the genomes of 1000 actinobacteria strains.</title>
        <authorList>
            <person name="Klenk H.-P."/>
        </authorList>
    </citation>
    <scope>NUCLEOTIDE SEQUENCE [LARGE SCALE GENOMIC DNA]</scope>
    <source>
        <strain evidence="1 2">DSM 18607</strain>
    </source>
</reference>
<dbReference type="Proteomes" id="UP000317893">
    <property type="component" value="Unassembled WGS sequence"/>
</dbReference>
<evidence type="ECO:0000313" key="2">
    <source>
        <dbReference type="Proteomes" id="UP000317893"/>
    </source>
</evidence>
<sequence>MSDLAPRPLAATGCRRECAWSATGDTLAGEPLFACAGCGSEWVRSQEWTPVDWQGEVPAAVLTERARG</sequence>
<protein>
    <submittedName>
        <fullName evidence="1">Uncharacterized protein</fullName>
    </submittedName>
</protein>
<accession>A0A542DVH9</accession>
<proteinExistence type="predicted"/>
<dbReference type="RefSeq" id="WP_211355887.1">
    <property type="nucleotide sequence ID" value="NZ_BAAAPR010000018.1"/>
</dbReference>
<gene>
    <name evidence="1" type="ORF">FB458_0160</name>
</gene>
<keyword evidence="2" id="KW-1185">Reference proteome</keyword>